<dbReference type="Proteomes" id="UP000032568">
    <property type="component" value="Chromosome pTact"/>
</dbReference>
<proteinExistence type="predicted"/>
<reference evidence="2 3" key="2">
    <citation type="journal article" date="2022" name="Mar. Drugs">
        <title>Bioassay-Guided Fractionation Leads to the Detection of Cholic Acid Generated by the Rare Thalassomonas sp.</title>
        <authorList>
            <person name="Pheiffer F."/>
            <person name="Schneider Y.K."/>
            <person name="Hansen E.H."/>
            <person name="Andersen J.H."/>
            <person name="Isaksson J."/>
            <person name="Busche T."/>
            <person name="R C."/>
            <person name="Kalinowski J."/>
            <person name="Zyl L.V."/>
            <person name="Trindade M."/>
        </authorList>
    </citation>
    <scope>NUCLEOTIDE SEQUENCE [LARGE SCALE GENOMIC DNA]</scope>
    <source>
        <strain evidence="2 3">A5K-106</strain>
    </source>
</reference>
<keyword evidence="3" id="KW-1185">Reference proteome</keyword>
<dbReference type="KEGG" id="tact:SG35_031250"/>
<evidence type="ECO:0000313" key="2">
    <source>
        <dbReference type="EMBL" id="WDE02234.1"/>
    </source>
</evidence>
<dbReference type="Gene3D" id="1.25.40.10">
    <property type="entry name" value="Tetratricopeptide repeat domain"/>
    <property type="match status" value="1"/>
</dbReference>
<gene>
    <name evidence="2" type="ORF">SG35_031250</name>
</gene>
<dbReference type="InterPro" id="IPR019734">
    <property type="entry name" value="TPR_rpt"/>
</dbReference>
<dbReference type="InterPro" id="IPR011990">
    <property type="entry name" value="TPR-like_helical_dom_sf"/>
</dbReference>
<feature type="region of interest" description="Disordered" evidence="1">
    <location>
        <begin position="1"/>
        <end position="20"/>
    </location>
</feature>
<dbReference type="PRINTS" id="PR01595">
    <property type="entry name" value="SYCDCHAPRONE"/>
</dbReference>
<dbReference type="RefSeq" id="WP_044831083.1">
    <property type="nucleotide sequence ID" value="NZ_CP059736.1"/>
</dbReference>
<accession>A0AAF0C6V8</accession>
<dbReference type="AlphaFoldDB" id="A0AAF0C6V8"/>
<reference evidence="2 3" key="1">
    <citation type="journal article" date="2015" name="Genome Announc.">
        <title>Draft Genome Sequences of Marine Isolates of Thalassomonas viridans and Thalassomonas actiniarum.</title>
        <authorList>
            <person name="Olonade I."/>
            <person name="van Zyl L.J."/>
            <person name="Trindade M."/>
        </authorList>
    </citation>
    <scope>NUCLEOTIDE SEQUENCE [LARGE SCALE GENOMIC DNA]</scope>
    <source>
        <strain evidence="2 3">A5K-106</strain>
    </source>
</reference>
<organism evidence="2 3">
    <name type="scientific">Thalassomonas actiniarum</name>
    <dbReference type="NCBI Taxonomy" id="485447"/>
    <lineage>
        <taxon>Bacteria</taxon>
        <taxon>Pseudomonadati</taxon>
        <taxon>Pseudomonadota</taxon>
        <taxon>Gammaproteobacteria</taxon>
        <taxon>Alteromonadales</taxon>
        <taxon>Colwelliaceae</taxon>
        <taxon>Thalassomonas</taxon>
    </lineage>
</organism>
<dbReference type="InterPro" id="IPR005415">
    <property type="entry name" value="T3SS_Ca_resp_chp_LcrH/SycD"/>
</dbReference>
<evidence type="ECO:0000313" key="3">
    <source>
        <dbReference type="Proteomes" id="UP000032568"/>
    </source>
</evidence>
<dbReference type="SMART" id="SM00028">
    <property type="entry name" value="TPR"/>
    <property type="match status" value="2"/>
</dbReference>
<protein>
    <submittedName>
        <fullName evidence="2">Uncharacterized protein</fullName>
    </submittedName>
</protein>
<name>A0AAF0C6V8_9GAMM</name>
<sequence>MNQTNEEVTGEGTGNSLLSPLSQPQMDAVYAYGMQLFSAGSYKKAEELFAGLCLFDIAQPRYWQAKGDCRSKQGDHHGAYRCFSAASTIAPGEPQHLLSAALCQIRLSKPSLAKTSLEQVLAMNPDDLLTTKKAQALLQQCQ</sequence>
<dbReference type="EMBL" id="CP059736">
    <property type="protein sequence ID" value="WDE02234.1"/>
    <property type="molecule type" value="Genomic_DNA"/>
</dbReference>
<evidence type="ECO:0000256" key="1">
    <source>
        <dbReference type="SAM" id="MobiDB-lite"/>
    </source>
</evidence>
<dbReference type="SUPFAM" id="SSF48452">
    <property type="entry name" value="TPR-like"/>
    <property type="match status" value="1"/>
</dbReference>